<reference evidence="1 2" key="1">
    <citation type="journal article" date="2013" name="PLoS Genet.">
        <title>Comparative genome structure, secondary metabolite, and effector coding capacity across Cochliobolus pathogens.</title>
        <authorList>
            <person name="Condon B.J."/>
            <person name="Leng Y."/>
            <person name="Wu D."/>
            <person name="Bushley K.E."/>
            <person name="Ohm R.A."/>
            <person name="Otillar R."/>
            <person name="Martin J."/>
            <person name="Schackwitz W."/>
            <person name="Grimwood J."/>
            <person name="MohdZainudin N."/>
            <person name="Xue C."/>
            <person name="Wang R."/>
            <person name="Manning V.A."/>
            <person name="Dhillon B."/>
            <person name="Tu Z.J."/>
            <person name="Steffenson B.J."/>
            <person name="Salamov A."/>
            <person name="Sun H."/>
            <person name="Lowry S."/>
            <person name="LaButti K."/>
            <person name="Han J."/>
            <person name="Copeland A."/>
            <person name="Lindquist E."/>
            <person name="Barry K."/>
            <person name="Schmutz J."/>
            <person name="Baker S.E."/>
            <person name="Ciuffetti L.M."/>
            <person name="Grigoriev I.V."/>
            <person name="Zhong S."/>
            <person name="Turgeon B.G."/>
        </authorList>
    </citation>
    <scope>NUCLEOTIDE SEQUENCE [LARGE SCALE GENOMIC DNA]</scope>
    <source>
        <strain evidence="1 2">26-R-13</strain>
    </source>
</reference>
<evidence type="ECO:0000313" key="2">
    <source>
        <dbReference type="Proteomes" id="UP000053841"/>
    </source>
</evidence>
<dbReference type="AlphaFoldDB" id="W6YB66"/>
<accession>W6YB66</accession>
<dbReference type="EMBL" id="KI964559">
    <property type="protein sequence ID" value="EUC36677.1"/>
    <property type="molecule type" value="Genomic_DNA"/>
</dbReference>
<proteinExistence type="predicted"/>
<dbReference type="GeneID" id="19152421"/>
<gene>
    <name evidence="1" type="ORF">COCCADRAFT_87751</name>
</gene>
<dbReference type="RefSeq" id="XP_007709070.1">
    <property type="nucleotide sequence ID" value="XM_007710880.1"/>
</dbReference>
<evidence type="ECO:0000313" key="1">
    <source>
        <dbReference type="EMBL" id="EUC36677.1"/>
    </source>
</evidence>
<protein>
    <submittedName>
        <fullName evidence="1">Uncharacterized protein</fullName>
    </submittedName>
</protein>
<name>W6YB66_COCC2</name>
<sequence>MHLLLRNVGRANGPSPGGAWNSIRIYTSDGSGEKKPTHPQWIPSPPKLFCCERKFLSRLRV</sequence>
<dbReference type="HOGENOM" id="CLU_2922287_0_0_1"/>
<dbReference type="KEGG" id="bze:COCCADRAFT_87751"/>
<organism evidence="1 2">
    <name type="scientific">Cochliobolus carbonum (strain 26-R-13)</name>
    <name type="common">Maize leaf spot fungus</name>
    <name type="synonym">Bipolaris zeicola</name>
    <dbReference type="NCBI Taxonomy" id="930089"/>
    <lineage>
        <taxon>Eukaryota</taxon>
        <taxon>Fungi</taxon>
        <taxon>Dikarya</taxon>
        <taxon>Ascomycota</taxon>
        <taxon>Pezizomycotina</taxon>
        <taxon>Dothideomycetes</taxon>
        <taxon>Pleosporomycetidae</taxon>
        <taxon>Pleosporales</taxon>
        <taxon>Pleosporineae</taxon>
        <taxon>Pleosporaceae</taxon>
        <taxon>Bipolaris</taxon>
    </lineage>
</organism>
<keyword evidence="2" id="KW-1185">Reference proteome</keyword>
<dbReference type="Proteomes" id="UP000053841">
    <property type="component" value="Unassembled WGS sequence"/>
</dbReference>